<organism evidence="5 6">
    <name type="scientific">Anas platyrhynchos</name>
    <name type="common">Mallard</name>
    <name type="synonym">Anas boschas</name>
    <dbReference type="NCBI Taxonomy" id="8839"/>
    <lineage>
        <taxon>Eukaryota</taxon>
        <taxon>Metazoa</taxon>
        <taxon>Chordata</taxon>
        <taxon>Craniata</taxon>
        <taxon>Vertebrata</taxon>
        <taxon>Euteleostomi</taxon>
        <taxon>Archelosauria</taxon>
        <taxon>Archosauria</taxon>
        <taxon>Dinosauria</taxon>
        <taxon>Saurischia</taxon>
        <taxon>Theropoda</taxon>
        <taxon>Coelurosauria</taxon>
        <taxon>Aves</taxon>
        <taxon>Neognathae</taxon>
        <taxon>Galloanserae</taxon>
        <taxon>Anseriformes</taxon>
        <taxon>Anatidae</taxon>
        <taxon>Anatinae</taxon>
        <taxon>Anas</taxon>
    </lineage>
</organism>
<name>A0A8B9TTJ8_ANAPL</name>
<dbReference type="CDD" id="cd00041">
    <property type="entry name" value="CUB"/>
    <property type="match status" value="1"/>
</dbReference>
<accession>A0A8B9TTJ8</accession>
<dbReference type="Pfam" id="PF00431">
    <property type="entry name" value="CUB"/>
    <property type="match status" value="1"/>
</dbReference>
<evidence type="ECO:0000313" key="6">
    <source>
        <dbReference type="Proteomes" id="UP000694400"/>
    </source>
</evidence>
<dbReference type="AlphaFoldDB" id="A0A8B9TTJ8"/>
<proteinExistence type="predicted"/>
<dbReference type="Ensembl" id="ENSAPLT00020028267.1">
    <property type="protein sequence ID" value="ENSAPLP00020026233.1"/>
    <property type="gene ID" value="ENSAPLG00020017935.1"/>
</dbReference>
<comment type="caution">
    <text evidence="3">Lacks conserved residue(s) required for the propagation of feature annotation.</text>
</comment>
<dbReference type="PROSITE" id="PS01180">
    <property type="entry name" value="CUB"/>
    <property type="match status" value="1"/>
</dbReference>
<dbReference type="PANTHER" id="PTHR24251">
    <property type="entry name" value="OVOCHYMASE-RELATED"/>
    <property type="match status" value="1"/>
</dbReference>
<dbReference type="SUPFAM" id="SSF49854">
    <property type="entry name" value="Spermadhesin, CUB domain"/>
    <property type="match status" value="1"/>
</dbReference>
<keyword evidence="1" id="KW-0677">Repeat</keyword>
<protein>
    <recommendedName>
        <fullName evidence="4">CUB domain-containing protein</fullName>
    </recommendedName>
</protein>
<dbReference type="InterPro" id="IPR035914">
    <property type="entry name" value="Sperma_CUB_dom_sf"/>
</dbReference>
<dbReference type="SMART" id="SM00042">
    <property type="entry name" value="CUB"/>
    <property type="match status" value="1"/>
</dbReference>
<dbReference type="Gene3D" id="2.60.120.290">
    <property type="entry name" value="Spermadhesin, CUB domain"/>
    <property type="match status" value="1"/>
</dbReference>
<evidence type="ECO:0000256" key="2">
    <source>
        <dbReference type="ARBA" id="ARBA00023157"/>
    </source>
</evidence>
<evidence type="ECO:0000313" key="5">
    <source>
        <dbReference type="Ensembl" id="ENSAPLP00020026233.1"/>
    </source>
</evidence>
<feature type="domain" description="CUB" evidence="4">
    <location>
        <begin position="1"/>
        <end position="91"/>
    </location>
</feature>
<evidence type="ECO:0000259" key="4">
    <source>
        <dbReference type="PROSITE" id="PS01180"/>
    </source>
</evidence>
<evidence type="ECO:0000256" key="3">
    <source>
        <dbReference type="PROSITE-ProRule" id="PRU00059"/>
    </source>
</evidence>
<evidence type="ECO:0000256" key="1">
    <source>
        <dbReference type="ARBA" id="ARBA00022737"/>
    </source>
</evidence>
<dbReference type="InterPro" id="IPR000859">
    <property type="entry name" value="CUB_dom"/>
</dbReference>
<sequence length="102" mass="11344">LLSAAPYFCGGLISNSSGMQVNQNFWSMLTSRCQYDYIEVYDGPPHSSPLLGRICAGSFLTYTSSSNLMSIHFHSDSRHTFRGLPSTLRKKAAFSSIKTFNH</sequence>
<keyword evidence="2" id="KW-1015">Disulfide bond</keyword>
<reference evidence="5" key="2">
    <citation type="submission" date="2025-08" db="UniProtKB">
        <authorList>
            <consortium name="Ensembl"/>
        </authorList>
    </citation>
    <scope>IDENTIFICATION</scope>
</reference>
<reference evidence="5" key="1">
    <citation type="submission" date="2019-08" db="EMBL/GenBank/DDBJ databases">
        <title>Three high-quality genomes provides insights into domestication of ducks.</title>
        <authorList>
            <person name="Hou Z.C."/>
            <person name="Zhu F."/>
            <person name="Yin Z.T."/>
            <person name="Zhang F."/>
        </authorList>
    </citation>
    <scope>NUCLEOTIDE SEQUENCE [LARGE SCALE GENOMIC DNA]</scope>
</reference>
<reference evidence="5" key="3">
    <citation type="submission" date="2025-09" db="UniProtKB">
        <authorList>
            <consortium name="Ensembl"/>
        </authorList>
    </citation>
    <scope>IDENTIFICATION</scope>
</reference>
<dbReference type="Proteomes" id="UP000694400">
    <property type="component" value="Chromosome 7"/>
</dbReference>